<keyword evidence="6" id="KW-0032">Aminotransferase</keyword>
<protein>
    <submittedName>
        <fullName evidence="6">Aminotransferase class V-fold PLP-dependent enzyme</fullName>
    </submittedName>
</protein>
<dbReference type="EMBL" id="SUPL01000010">
    <property type="protein sequence ID" value="TJY32194.1"/>
    <property type="molecule type" value="Genomic_DNA"/>
</dbReference>
<comment type="similarity">
    <text evidence="3">Belongs to the class-V pyridoxal-phosphate-dependent aminotransferase family.</text>
</comment>
<keyword evidence="6" id="KW-0808">Transferase</keyword>
<feature type="domain" description="Aminotransferase class V" evidence="5">
    <location>
        <begin position="102"/>
        <end position="413"/>
    </location>
</feature>
<evidence type="ECO:0000256" key="4">
    <source>
        <dbReference type="RuleBase" id="RU004504"/>
    </source>
</evidence>
<dbReference type="Pfam" id="PF00266">
    <property type="entry name" value="Aminotran_5"/>
    <property type="match status" value="1"/>
</dbReference>
<dbReference type="Gene3D" id="3.40.640.10">
    <property type="entry name" value="Type I PLP-dependent aspartate aminotransferase-like (Major domain)"/>
    <property type="match status" value="1"/>
</dbReference>
<evidence type="ECO:0000256" key="1">
    <source>
        <dbReference type="ARBA" id="ARBA00001933"/>
    </source>
</evidence>
<dbReference type="PROSITE" id="PS00595">
    <property type="entry name" value="AA_TRANSFER_CLASS_5"/>
    <property type="match status" value="1"/>
</dbReference>
<dbReference type="SUPFAM" id="SSF53383">
    <property type="entry name" value="PLP-dependent transferases"/>
    <property type="match status" value="1"/>
</dbReference>
<dbReference type="RefSeq" id="WP_136844912.1">
    <property type="nucleotide sequence ID" value="NZ_SUPL01000010.1"/>
</dbReference>
<dbReference type="InterPro" id="IPR015421">
    <property type="entry name" value="PyrdxlP-dep_Trfase_major"/>
</dbReference>
<reference evidence="6 7" key="1">
    <citation type="submission" date="2019-04" db="EMBL/GenBank/DDBJ databases">
        <title>Lacinutrix sp. nov., isolated from marine water.</title>
        <authorList>
            <person name="Kim W."/>
        </authorList>
    </citation>
    <scope>NUCLEOTIDE SEQUENCE [LARGE SCALE GENOMIC DNA]</scope>
    <source>
        <strain evidence="6 7">CAU 1491</strain>
    </source>
</reference>
<evidence type="ECO:0000313" key="7">
    <source>
        <dbReference type="Proteomes" id="UP000307657"/>
    </source>
</evidence>
<sequence length="422" mass="47921">MKKLYRRNFVKQLFTGVAGTVLLSSYKLSDIDYPLYSFDENDNSEAFWENIKAQFKFAPNLRYFNNGSLGSCPIAVQKATNEFRATLDAFPSKYMWGGWYNEKEDVRQKVADLFSVDKEEIALTHNTTEGMNLIARSFNLKEGDEVILIDHEHKSSVVPFTVWQEERGIKLVRPVIPILPEKVEDIVKVYEDAITPRTKIISMCHVVNTNGMILPVKEVSEMAHKKGILVAVDGAQAAGMFDINLKDLGCDFYTVSAHKWLFAPKGIAMFYAKKESQHHLKPLIVANGHTDKSIRRLENYNTRNLPELLGFGSAVDFINSIGKEKISKRSYELKHYFRNKVKNNPKFKLKTPEHDGLSCAIQTLEVVSKNVRDVKNKLSNDYGIDTRPMSSYGLNGVRISFAIFITKKDIDYLVDALEAIAS</sequence>
<dbReference type="InterPro" id="IPR015424">
    <property type="entry name" value="PyrdxlP-dep_Trfase"/>
</dbReference>
<dbReference type="InterPro" id="IPR000192">
    <property type="entry name" value="Aminotrans_V_dom"/>
</dbReference>
<comment type="cofactor">
    <cofactor evidence="1 4">
        <name>pyridoxal 5'-phosphate</name>
        <dbReference type="ChEBI" id="CHEBI:597326"/>
    </cofactor>
</comment>
<dbReference type="OrthoDB" id="9804366at2"/>
<dbReference type="PANTHER" id="PTHR43092:SF6">
    <property type="entry name" value="BLR1280 PROTEIN"/>
    <property type="match status" value="1"/>
</dbReference>
<proteinExistence type="inferred from homology"/>
<organism evidence="6 7">
    <name type="scientific">Pontimicrobium aquaticum</name>
    <dbReference type="NCBI Taxonomy" id="2565367"/>
    <lineage>
        <taxon>Bacteria</taxon>
        <taxon>Pseudomonadati</taxon>
        <taxon>Bacteroidota</taxon>
        <taxon>Flavobacteriia</taxon>
        <taxon>Flavobacteriales</taxon>
        <taxon>Flavobacteriaceae</taxon>
        <taxon>Pontimicrobium</taxon>
    </lineage>
</organism>
<keyword evidence="2" id="KW-0663">Pyridoxal phosphate</keyword>
<evidence type="ECO:0000256" key="3">
    <source>
        <dbReference type="RuleBase" id="RU004075"/>
    </source>
</evidence>
<gene>
    <name evidence="6" type="ORF">E5167_14635</name>
</gene>
<evidence type="ECO:0000259" key="5">
    <source>
        <dbReference type="Pfam" id="PF00266"/>
    </source>
</evidence>
<dbReference type="GO" id="GO:0008483">
    <property type="term" value="F:transaminase activity"/>
    <property type="evidence" value="ECO:0007669"/>
    <property type="project" value="UniProtKB-KW"/>
</dbReference>
<accession>A0A4U0EMC7</accession>
<dbReference type="Proteomes" id="UP000307657">
    <property type="component" value="Unassembled WGS sequence"/>
</dbReference>
<dbReference type="PANTHER" id="PTHR43092">
    <property type="entry name" value="L-CYSTEINE DESULFHYDRASE"/>
    <property type="match status" value="1"/>
</dbReference>
<dbReference type="InterPro" id="IPR020578">
    <property type="entry name" value="Aminotrans_V_PyrdxlP_BS"/>
</dbReference>
<dbReference type="AlphaFoldDB" id="A0A4U0EMC7"/>
<keyword evidence="7" id="KW-1185">Reference proteome</keyword>
<comment type="caution">
    <text evidence="6">The sequence shown here is derived from an EMBL/GenBank/DDBJ whole genome shotgun (WGS) entry which is preliminary data.</text>
</comment>
<evidence type="ECO:0000256" key="2">
    <source>
        <dbReference type="ARBA" id="ARBA00022898"/>
    </source>
</evidence>
<dbReference type="Gene3D" id="3.90.1150.10">
    <property type="entry name" value="Aspartate Aminotransferase, domain 1"/>
    <property type="match status" value="1"/>
</dbReference>
<dbReference type="InterPro" id="IPR015422">
    <property type="entry name" value="PyrdxlP-dep_Trfase_small"/>
</dbReference>
<name>A0A4U0EMC7_9FLAO</name>
<evidence type="ECO:0000313" key="6">
    <source>
        <dbReference type="EMBL" id="TJY32194.1"/>
    </source>
</evidence>